<sequence>MHPTLQDFTQSLMSYPLEVDLVESNPQAFSFKAIVRTGDLKGDVSYAAGRCTGPTWLREVIGQRLVSNSCSGRILDCENQYELLLALADLKIATEAAVVLLEKAVSVISGARLVVVRPGPSLLLEKPAPGCGLDAGLHMVTNPNAAVLNGNTPHRIARMILAYSELKPDYLAKIDGSCLGGQLLSHVYLKLVESSQSLPSPALNAGNKIRSHFAETRTVFPQLTSRQQYESSYS</sequence>
<protein>
    <submittedName>
        <fullName evidence="1">Uncharacterized protein</fullName>
    </submittedName>
</protein>
<organism evidence="1">
    <name type="scientific">marine sediment metagenome</name>
    <dbReference type="NCBI Taxonomy" id="412755"/>
    <lineage>
        <taxon>unclassified sequences</taxon>
        <taxon>metagenomes</taxon>
        <taxon>ecological metagenomes</taxon>
    </lineage>
</organism>
<dbReference type="AlphaFoldDB" id="A0A0F9WTI3"/>
<gene>
    <name evidence="1" type="ORF">LCGC14_0237380</name>
</gene>
<dbReference type="EMBL" id="LAZR01000117">
    <property type="protein sequence ID" value="KKN89606.1"/>
    <property type="molecule type" value="Genomic_DNA"/>
</dbReference>
<proteinExistence type="predicted"/>
<reference evidence="1" key="1">
    <citation type="journal article" date="2015" name="Nature">
        <title>Complex archaea that bridge the gap between prokaryotes and eukaryotes.</title>
        <authorList>
            <person name="Spang A."/>
            <person name="Saw J.H."/>
            <person name="Jorgensen S.L."/>
            <person name="Zaremba-Niedzwiedzka K."/>
            <person name="Martijn J."/>
            <person name="Lind A.E."/>
            <person name="van Eijk R."/>
            <person name="Schleper C."/>
            <person name="Guy L."/>
            <person name="Ettema T.J."/>
        </authorList>
    </citation>
    <scope>NUCLEOTIDE SEQUENCE</scope>
</reference>
<comment type="caution">
    <text evidence="1">The sequence shown here is derived from an EMBL/GenBank/DDBJ whole genome shotgun (WGS) entry which is preliminary data.</text>
</comment>
<accession>A0A0F9WTI3</accession>
<name>A0A0F9WTI3_9ZZZZ</name>
<evidence type="ECO:0000313" key="1">
    <source>
        <dbReference type="EMBL" id="KKN89606.1"/>
    </source>
</evidence>